<gene>
    <name evidence="6" type="primary">asqM_1</name>
    <name evidence="6" type="ORF">LOCC1_G001010</name>
</gene>
<evidence type="ECO:0000256" key="2">
    <source>
        <dbReference type="ARBA" id="ARBA00022827"/>
    </source>
</evidence>
<dbReference type="Gene3D" id="3.50.50.60">
    <property type="entry name" value="FAD/NAD(P)-binding domain"/>
    <property type="match status" value="1"/>
</dbReference>
<evidence type="ECO:0000256" key="1">
    <source>
        <dbReference type="ARBA" id="ARBA00022630"/>
    </source>
</evidence>
<name>A0A8H8UJY7_9HELO</name>
<feature type="domain" description="FAD-binding" evidence="5">
    <location>
        <begin position="4"/>
        <end position="164"/>
    </location>
</feature>
<dbReference type="SUPFAM" id="SSF51905">
    <property type="entry name" value="FAD/NAD(P)-binding domain"/>
    <property type="match status" value="1"/>
</dbReference>
<keyword evidence="4 6" id="KW-0503">Monooxygenase</keyword>
<keyword evidence="7" id="KW-1185">Reference proteome</keyword>
<proteinExistence type="predicted"/>
<sequence>MHRIAIIGAGPAGCTLGRILGLSNIQFTIFESEASPTARGPGGTLDLHTQTGLAAVKAAGLHEEFLERARFDGEALIIADKNMKRYLDIGGTTSRSSGGRPEIHRRELRTMLLGSLPEGVVQWGRHLVSVSEDLTLHFNNGDESGFDLIIGADGAWSKTRALISDQLPIYTGISGSELTIRDAASRYPDLDALVNKGSIFSFGDGHAINAQYIGDGRIKVTEYGSREGKWATKNSSIALYPETLKTLLAKEYAGWAPELQKLISVADEEPVLTRALFMLPVGFKWENKPGVTVIGDAAHLMSPFAGEGANLAMADAMNLAEYIKRSASKDALYENVAAFEADMFDRAKPSQALSDQNLKDWFFTPGAPGTVIERFLVREVLVDEAVGVRCDYLAAALVC</sequence>
<dbReference type="PANTHER" id="PTHR46972">
    <property type="entry name" value="MONOOXYGENASE ASQM-RELATED"/>
    <property type="match status" value="1"/>
</dbReference>
<dbReference type="GO" id="GO:0004497">
    <property type="term" value="F:monooxygenase activity"/>
    <property type="evidence" value="ECO:0007669"/>
    <property type="project" value="UniProtKB-KW"/>
</dbReference>
<comment type="caution">
    <text evidence="6">The sequence shown here is derived from an EMBL/GenBank/DDBJ whole genome shotgun (WGS) entry which is preliminary data.</text>
</comment>
<accession>A0A8H8UJY7</accession>
<keyword evidence="1" id="KW-0285">Flavoprotein</keyword>
<dbReference type="InterPro" id="IPR036188">
    <property type="entry name" value="FAD/NAD-bd_sf"/>
</dbReference>
<organism evidence="6 7">
    <name type="scientific">Lachnellula occidentalis</name>
    <dbReference type="NCBI Taxonomy" id="215460"/>
    <lineage>
        <taxon>Eukaryota</taxon>
        <taxon>Fungi</taxon>
        <taxon>Dikarya</taxon>
        <taxon>Ascomycota</taxon>
        <taxon>Pezizomycotina</taxon>
        <taxon>Leotiomycetes</taxon>
        <taxon>Helotiales</taxon>
        <taxon>Lachnaceae</taxon>
        <taxon>Lachnellula</taxon>
    </lineage>
</organism>
<dbReference type="Pfam" id="PF01494">
    <property type="entry name" value="FAD_binding_3"/>
    <property type="match status" value="2"/>
</dbReference>
<evidence type="ECO:0000256" key="3">
    <source>
        <dbReference type="ARBA" id="ARBA00023002"/>
    </source>
</evidence>
<evidence type="ECO:0000256" key="4">
    <source>
        <dbReference type="ARBA" id="ARBA00023033"/>
    </source>
</evidence>
<dbReference type="PRINTS" id="PR00420">
    <property type="entry name" value="RNGMNOXGNASE"/>
</dbReference>
<reference evidence="6 7" key="1">
    <citation type="submission" date="2018-05" db="EMBL/GenBank/DDBJ databases">
        <title>Genome sequencing and assembly of the regulated plant pathogen Lachnellula willkommii and related sister species for the development of diagnostic species identification markers.</title>
        <authorList>
            <person name="Giroux E."/>
            <person name="Bilodeau G."/>
        </authorList>
    </citation>
    <scope>NUCLEOTIDE SEQUENCE [LARGE SCALE GENOMIC DNA]</scope>
    <source>
        <strain evidence="6 7">CBS 160.35</strain>
    </source>
</reference>
<dbReference type="PANTHER" id="PTHR46972:SF1">
    <property type="entry name" value="FAD DEPENDENT OXIDOREDUCTASE DOMAIN-CONTAINING PROTEIN"/>
    <property type="match status" value="1"/>
</dbReference>
<protein>
    <submittedName>
        <fullName evidence="6">Monooxygenase</fullName>
    </submittedName>
</protein>
<keyword evidence="3" id="KW-0560">Oxidoreductase</keyword>
<dbReference type="GO" id="GO:0071949">
    <property type="term" value="F:FAD binding"/>
    <property type="evidence" value="ECO:0007669"/>
    <property type="project" value="InterPro"/>
</dbReference>
<dbReference type="InterPro" id="IPR002938">
    <property type="entry name" value="FAD-bd"/>
</dbReference>
<evidence type="ECO:0000259" key="5">
    <source>
        <dbReference type="Pfam" id="PF01494"/>
    </source>
</evidence>
<dbReference type="AlphaFoldDB" id="A0A8H8UJY7"/>
<feature type="domain" description="FAD-binding" evidence="5">
    <location>
        <begin position="290"/>
        <end position="323"/>
    </location>
</feature>
<evidence type="ECO:0000313" key="6">
    <source>
        <dbReference type="EMBL" id="TVY49357.1"/>
    </source>
</evidence>
<dbReference type="EMBL" id="QGMI01000014">
    <property type="protein sequence ID" value="TVY49357.1"/>
    <property type="molecule type" value="Genomic_DNA"/>
</dbReference>
<dbReference type="Proteomes" id="UP000443090">
    <property type="component" value="Unassembled WGS sequence"/>
</dbReference>
<keyword evidence="2" id="KW-0274">FAD</keyword>
<evidence type="ECO:0000313" key="7">
    <source>
        <dbReference type="Proteomes" id="UP000443090"/>
    </source>
</evidence>
<dbReference type="OrthoDB" id="655030at2759"/>